<dbReference type="AlphaFoldDB" id="A0A3D8JWU4"/>
<protein>
    <recommendedName>
        <fullName evidence="4">DUF2059 domain-containing protein</fullName>
    </recommendedName>
</protein>
<name>A0A3D8JWU4_9BURK</name>
<comment type="caution">
    <text evidence="2">The sequence shown here is derived from an EMBL/GenBank/DDBJ whole genome shotgun (WGS) entry which is preliminary data.</text>
</comment>
<proteinExistence type="predicted"/>
<evidence type="ECO:0000313" key="2">
    <source>
        <dbReference type="EMBL" id="RDU97613.1"/>
    </source>
</evidence>
<gene>
    <name evidence="2" type="ORF">DWV00_17195</name>
</gene>
<dbReference type="OrthoDB" id="9133663at2"/>
<feature type="compositionally biased region" description="Low complexity" evidence="1">
    <location>
        <begin position="331"/>
        <end position="341"/>
    </location>
</feature>
<evidence type="ECO:0000313" key="3">
    <source>
        <dbReference type="Proteomes" id="UP000256838"/>
    </source>
</evidence>
<organism evidence="2 3">
    <name type="scientific">Trinickia dinghuensis</name>
    <dbReference type="NCBI Taxonomy" id="2291023"/>
    <lineage>
        <taxon>Bacteria</taxon>
        <taxon>Pseudomonadati</taxon>
        <taxon>Pseudomonadota</taxon>
        <taxon>Betaproteobacteria</taxon>
        <taxon>Burkholderiales</taxon>
        <taxon>Burkholderiaceae</taxon>
        <taxon>Trinickia</taxon>
    </lineage>
</organism>
<accession>A0A3D8JWU4</accession>
<feature type="region of interest" description="Disordered" evidence="1">
    <location>
        <begin position="322"/>
        <end position="341"/>
    </location>
</feature>
<keyword evidence="3" id="KW-1185">Reference proteome</keyword>
<dbReference type="RefSeq" id="WP_115534801.1">
    <property type="nucleotide sequence ID" value="NZ_QRGA01000009.1"/>
</dbReference>
<evidence type="ECO:0000256" key="1">
    <source>
        <dbReference type="SAM" id="MobiDB-lite"/>
    </source>
</evidence>
<evidence type="ECO:0008006" key="4">
    <source>
        <dbReference type="Google" id="ProtNLM"/>
    </source>
</evidence>
<dbReference type="Proteomes" id="UP000256838">
    <property type="component" value="Unassembled WGS sequence"/>
</dbReference>
<sequence length="341" mass="37510">MFRRAVLIGTGIALLGLYAPDYAEQTLQAPAFTLEASHQRTAALAPVPSTLANPKQIERLVTSQVGQVAPPAMQTNEAEDSGIDQCVALYIHIVAPENPNWNERDPRWEPMRQAIARDCARRREDRIKVVQPKLERMYRDALAQSDARHLSRADAVVLIEFYATDTGRRFLAFQSRMAAIESSVLRQLFMSRSPMNKAAPPPALAPEVLKRRATLLLMSREISAIQQWQDDAAHTGDDTSGGTVGPVLINMTAAFEGGAIDQVDREFAVDMPAFTAFLSLPAEKHEIRVFADALKAFQKASASTFLELAPQSNGDLQKWRDEYRALPVPHGGSPASAPSPK</sequence>
<dbReference type="EMBL" id="QRGA01000009">
    <property type="protein sequence ID" value="RDU97613.1"/>
    <property type="molecule type" value="Genomic_DNA"/>
</dbReference>
<reference evidence="2 3" key="1">
    <citation type="submission" date="2018-08" db="EMBL/GenBank/DDBJ databases">
        <title>Paraburkholderia sp. DHOM06 isolated from forest soil.</title>
        <authorList>
            <person name="Gao Z.-H."/>
            <person name="Qiu L.-H."/>
        </authorList>
    </citation>
    <scope>NUCLEOTIDE SEQUENCE [LARGE SCALE GENOMIC DNA]</scope>
    <source>
        <strain evidence="2 3">DHOM06</strain>
    </source>
</reference>